<keyword evidence="2" id="KW-1185">Reference proteome</keyword>
<name>A0AAD2JKX8_9STRA</name>
<organism evidence="1 2">
    <name type="scientific">Cylindrotheca closterium</name>
    <dbReference type="NCBI Taxonomy" id="2856"/>
    <lineage>
        <taxon>Eukaryota</taxon>
        <taxon>Sar</taxon>
        <taxon>Stramenopiles</taxon>
        <taxon>Ochrophyta</taxon>
        <taxon>Bacillariophyta</taxon>
        <taxon>Bacillariophyceae</taxon>
        <taxon>Bacillariophycidae</taxon>
        <taxon>Bacillariales</taxon>
        <taxon>Bacillariaceae</taxon>
        <taxon>Cylindrotheca</taxon>
    </lineage>
</organism>
<accession>A0AAD2JKX8</accession>
<reference evidence="1" key="1">
    <citation type="submission" date="2023-08" db="EMBL/GenBank/DDBJ databases">
        <authorList>
            <person name="Audoor S."/>
            <person name="Bilcke G."/>
        </authorList>
    </citation>
    <scope>NUCLEOTIDE SEQUENCE</scope>
</reference>
<dbReference type="Proteomes" id="UP001295423">
    <property type="component" value="Unassembled WGS sequence"/>
</dbReference>
<evidence type="ECO:0000313" key="1">
    <source>
        <dbReference type="EMBL" id="CAJ1960065.1"/>
    </source>
</evidence>
<dbReference type="EMBL" id="CAKOGP040002045">
    <property type="protein sequence ID" value="CAJ1960065.1"/>
    <property type="molecule type" value="Genomic_DNA"/>
</dbReference>
<sequence length="147" mass="16344">MSCGSNSTTQAWGERLVYPPESLQTYGVLNGKKIQPFELYVASMPSDQASKSLPPPEHDKIINEARANLGHGGTPIKSMNSALDQFYAKCYQITSSLIDNWLEELPETRSAWPKATSEAQQVVVQYIPLKVVTKLTHARTFGIMRLC</sequence>
<dbReference type="AlphaFoldDB" id="A0AAD2JKX8"/>
<comment type="caution">
    <text evidence="1">The sequence shown here is derived from an EMBL/GenBank/DDBJ whole genome shotgun (WGS) entry which is preliminary data.</text>
</comment>
<protein>
    <submittedName>
        <fullName evidence="1">Uncharacterized protein</fullName>
    </submittedName>
</protein>
<proteinExistence type="predicted"/>
<evidence type="ECO:0000313" key="2">
    <source>
        <dbReference type="Proteomes" id="UP001295423"/>
    </source>
</evidence>
<gene>
    <name evidence="1" type="ORF">CYCCA115_LOCUS18481</name>
</gene>